<dbReference type="EMBL" id="BMYW01000005">
    <property type="protein sequence ID" value="GGX90107.1"/>
    <property type="molecule type" value="Genomic_DNA"/>
</dbReference>
<gene>
    <name evidence="2" type="ORF">GCM10011290_17150</name>
</gene>
<evidence type="ECO:0000313" key="3">
    <source>
        <dbReference type="Proteomes" id="UP000600877"/>
    </source>
</evidence>
<dbReference type="RefSeq" id="WP_189373731.1">
    <property type="nucleotide sequence ID" value="NZ_BMYW01000005.1"/>
</dbReference>
<name>A0ABQ2YRG2_9NEIS</name>
<protein>
    <recommendedName>
        <fullName evidence="4">LysR family transcriptional regulator</fullName>
    </recommendedName>
</protein>
<accession>A0ABQ2YRG2</accession>
<keyword evidence="3" id="KW-1185">Reference proteome</keyword>
<evidence type="ECO:0000256" key="1">
    <source>
        <dbReference type="SAM" id="MobiDB-lite"/>
    </source>
</evidence>
<evidence type="ECO:0000313" key="2">
    <source>
        <dbReference type="EMBL" id="GGX90107.1"/>
    </source>
</evidence>
<feature type="compositionally biased region" description="Polar residues" evidence="1">
    <location>
        <begin position="51"/>
        <end position="60"/>
    </location>
</feature>
<evidence type="ECO:0008006" key="4">
    <source>
        <dbReference type="Google" id="ProtNLM"/>
    </source>
</evidence>
<reference evidence="3" key="1">
    <citation type="journal article" date="2019" name="Int. J. Syst. Evol. Microbiol.">
        <title>The Global Catalogue of Microorganisms (GCM) 10K type strain sequencing project: providing services to taxonomists for standard genome sequencing and annotation.</title>
        <authorList>
            <consortium name="The Broad Institute Genomics Platform"/>
            <consortium name="The Broad Institute Genome Sequencing Center for Infectious Disease"/>
            <person name="Wu L."/>
            <person name="Ma J."/>
        </authorList>
    </citation>
    <scope>NUCLEOTIDE SEQUENCE [LARGE SCALE GENOMIC DNA]</scope>
    <source>
        <strain evidence="3">KCTC 32041</strain>
    </source>
</reference>
<dbReference type="SUPFAM" id="SSF53850">
    <property type="entry name" value="Periplasmic binding protein-like II"/>
    <property type="match status" value="1"/>
</dbReference>
<organism evidence="2 3">
    <name type="scientific">Vogesella alkaliphila</name>
    <dbReference type="NCBI Taxonomy" id="1193621"/>
    <lineage>
        <taxon>Bacteria</taxon>
        <taxon>Pseudomonadati</taxon>
        <taxon>Pseudomonadota</taxon>
        <taxon>Betaproteobacteria</taxon>
        <taxon>Neisseriales</taxon>
        <taxon>Chromobacteriaceae</taxon>
        <taxon>Vogesella</taxon>
    </lineage>
</organism>
<comment type="caution">
    <text evidence="2">The sequence shown here is derived from an EMBL/GenBank/DDBJ whole genome shotgun (WGS) entry which is preliminary data.</text>
</comment>
<sequence length="60" mass="6311">MLLQWQGTPADIYALYPPALALSARVRRFVDFLCRHFAAEAGCDGGGASAPANSNKSISG</sequence>
<dbReference type="Gene3D" id="3.40.190.290">
    <property type="match status" value="1"/>
</dbReference>
<dbReference type="Proteomes" id="UP000600877">
    <property type="component" value="Unassembled WGS sequence"/>
</dbReference>
<proteinExistence type="predicted"/>
<feature type="region of interest" description="Disordered" evidence="1">
    <location>
        <begin position="41"/>
        <end position="60"/>
    </location>
</feature>